<organism evidence="1">
    <name type="scientific">Rhizophora mucronata</name>
    <name type="common">Asiatic mangrove</name>
    <dbReference type="NCBI Taxonomy" id="61149"/>
    <lineage>
        <taxon>Eukaryota</taxon>
        <taxon>Viridiplantae</taxon>
        <taxon>Streptophyta</taxon>
        <taxon>Embryophyta</taxon>
        <taxon>Tracheophyta</taxon>
        <taxon>Spermatophyta</taxon>
        <taxon>Magnoliopsida</taxon>
        <taxon>eudicotyledons</taxon>
        <taxon>Gunneridae</taxon>
        <taxon>Pentapetalae</taxon>
        <taxon>rosids</taxon>
        <taxon>fabids</taxon>
        <taxon>Malpighiales</taxon>
        <taxon>Rhizophoraceae</taxon>
        <taxon>Rhizophora</taxon>
    </lineage>
</organism>
<protein>
    <submittedName>
        <fullName evidence="1">Uncharacterized protein</fullName>
    </submittedName>
</protein>
<reference evidence="1" key="1">
    <citation type="submission" date="2018-02" db="EMBL/GenBank/DDBJ databases">
        <title>Rhizophora mucronata_Transcriptome.</title>
        <authorList>
            <person name="Meera S.P."/>
            <person name="Sreeshan A."/>
            <person name="Augustine A."/>
        </authorList>
    </citation>
    <scope>NUCLEOTIDE SEQUENCE</scope>
    <source>
        <tissue evidence="1">Leaf</tissue>
    </source>
</reference>
<accession>A0A2P2Q265</accession>
<name>A0A2P2Q265_RHIMU</name>
<dbReference type="EMBL" id="GGEC01080586">
    <property type="protein sequence ID" value="MBX61070.1"/>
    <property type="molecule type" value="Transcribed_RNA"/>
</dbReference>
<proteinExistence type="predicted"/>
<sequence>MSQDHLSW</sequence>
<evidence type="ECO:0000313" key="1">
    <source>
        <dbReference type="EMBL" id="MBX61070.1"/>
    </source>
</evidence>